<evidence type="ECO:0000313" key="1">
    <source>
        <dbReference type="EMBL" id="KAK3594018.1"/>
    </source>
</evidence>
<organism evidence="1 2">
    <name type="scientific">Potamilus streckersoni</name>
    <dbReference type="NCBI Taxonomy" id="2493646"/>
    <lineage>
        <taxon>Eukaryota</taxon>
        <taxon>Metazoa</taxon>
        <taxon>Spiralia</taxon>
        <taxon>Lophotrochozoa</taxon>
        <taxon>Mollusca</taxon>
        <taxon>Bivalvia</taxon>
        <taxon>Autobranchia</taxon>
        <taxon>Heteroconchia</taxon>
        <taxon>Palaeoheterodonta</taxon>
        <taxon>Unionida</taxon>
        <taxon>Unionoidea</taxon>
        <taxon>Unionidae</taxon>
        <taxon>Ambleminae</taxon>
        <taxon>Lampsilini</taxon>
        <taxon>Potamilus</taxon>
    </lineage>
</organism>
<feature type="non-terminal residue" evidence="1">
    <location>
        <position position="70"/>
    </location>
</feature>
<keyword evidence="2" id="KW-1185">Reference proteome</keyword>
<reference evidence="1" key="2">
    <citation type="journal article" date="2021" name="Genome Biol. Evol.">
        <title>Developing a high-quality reference genome for a parasitic bivalve with doubly uniparental inheritance (Bivalvia: Unionida).</title>
        <authorList>
            <person name="Smith C.H."/>
        </authorList>
    </citation>
    <scope>NUCLEOTIDE SEQUENCE</scope>
    <source>
        <strain evidence="1">CHS0354</strain>
        <tissue evidence="1">Mantle</tissue>
    </source>
</reference>
<comment type="caution">
    <text evidence="1">The sequence shown here is derived from an EMBL/GenBank/DDBJ whole genome shotgun (WGS) entry which is preliminary data.</text>
</comment>
<dbReference type="AlphaFoldDB" id="A0AAE0SLP1"/>
<name>A0AAE0SLP1_9BIVA</name>
<dbReference type="EMBL" id="JAEAOA010002342">
    <property type="protein sequence ID" value="KAK3594018.1"/>
    <property type="molecule type" value="Genomic_DNA"/>
</dbReference>
<reference evidence="1" key="1">
    <citation type="journal article" date="2021" name="Genome Biol. Evol.">
        <title>A High-Quality Reference Genome for a Parasitic Bivalve with Doubly Uniparental Inheritance (Bivalvia: Unionida).</title>
        <authorList>
            <person name="Smith C.H."/>
        </authorList>
    </citation>
    <scope>NUCLEOTIDE SEQUENCE</scope>
    <source>
        <strain evidence="1">CHS0354</strain>
    </source>
</reference>
<dbReference type="Proteomes" id="UP001195483">
    <property type="component" value="Unassembled WGS sequence"/>
</dbReference>
<proteinExistence type="predicted"/>
<evidence type="ECO:0000313" key="2">
    <source>
        <dbReference type="Proteomes" id="UP001195483"/>
    </source>
</evidence>
<gene>
    <name evidence="1" type="ORF">CHS0354_040765</name>
</gene>
<sequence length="70" mass="7717">MVDNVHVLVLDLVEAVEEIELKIVPDGSAAMVSVGLLHTLTTIMSDVGAIVMDIQDKTEEYRIRLPRRSA</sequence>
<reference evidence="1" key="3">
    <citation type="submission" date="2023-05" db="EMBL/GenBank/DDBJ databases">
        <authorList>
            <person name="Smith C.H."/>
        </authorList>
    </citation>
    <scope>NUCLEOTIDE SEQUENCE</scope>
    <source>
        <strain evidence="1">CHS0354</strain>
        <tissue evidence="1">Mantle</tissue>
    </source>
</reference>
<accession>A0AAE0SLP1</accession>
<protein>
    <submittedName>
        <fullName evidence="1">Uncharacterized protein</fullName>
    </submittedName>
</protein>